<comment type="function">
    <text evidence="2 10 12">Catalyzes the transfer of a dimethylallyl group onto the adenine at position 37 in tRNAs that read codons beginning with uridine, leading to the formation of N6-(dimethylallyl)adenosine (i(6)A).</text>
</comment>
<evidence type="ECO:0000256" key="8">
    <source>
        <dbReference type="ARBA" id="ARBA00022842"/>
    </source>
</evidence>
<comment type="cofactor">
    <cofactor evidence="1 10">
        <name>Mg(2+)</name>
        <dbReference type="ChEBI" id="CHEBI:18420"/>
    </cofactor>
</comment>
<name>A0A364NUF6_9PROT</name>
<evidence type="ECO:0000256" key="5">
    <source>
        <dbReference type="ARBA" id="ARBA00022694"/>
    </source>
</evidence>
<evidence type="ECO:0000256" key="6">
    <source>
        <dbReference type="ARBA" id="ARBA00022741"/>
    </source>
</evidence>
<keyword evidence="6 10" id="KW-0547">Nucleotide-binding</keyword>
<evidence type="ECO:0000256" key="11">
    <source>
        <dbReference type="RuleBase" id="RU003783"/>
    </source>
</evidence>
<feature type="region of interest" description="Disordered" evidence="14">
    <location>
        <begin position="1"/>
        <end position="26"/>
    </location>
</feature>
<dbReference type="EMBL" id="PGTO01000021">
    <property type="protein sequence ID" value="RAU20517.1"/>
    <property type="molecule type" value="Genomic_DNA"/>
</dbReference>
<evidence type="ECO:0000256" key="14">
    <source>
        <dbReference type="SAM" id="MobiDB-lite"/>
    </source>
</evidence>
<evidence type="ECO:0000256" key="9">
    <source>
        <dbReference type="ARBA" id="ARBA00049563"/>
    </source>
</evidence>
<dbReference type="InterPro" id="IPR018022">
    <property type="entry name" value="IPT"/>
</dbReference>
<dbReference type="PANTHER" id="PTHR11088">
    <property type="entry name" value="TRNA DIMETHYLALLYLTRANSFERASE"/>
    <property type="match status" value="1"/>
</dbReference>
<reference evidence="15 16" key="1">
    <citation type="submission" date="2017-11" db="EMBL/GenBank/DDBJ databases">
        <title>Draft genome sequence of magnetotactic bacterium Magnetospirillum kuznetsovii LBB-42.</title>
        <authorList>
            <person name="Grouzdev D.S."/>
            <person name="Rysina M.S."/>
            <person name="Baslerov R.V."/>
            <person name="Koziaeva V."/>
        </authorList>
    </citation>
    <scope>NUCLEOTIDE SEQUENCE [LARGE SCALE GENOMIC DNA]</scope>
    <source>
        <strain evidence="15 16">LBB-42</strain>
    </source>
</reference>
<gene>
    <name evidence="10" type="primary">miaA</name>
    <name evidence="15" type="ORF">CU669_17895</name>
</gene>
<keyword evidence="7 10" id="KW-0067">ATP-binding</keyword>
<evidence type="ECO:0000256" key="4">
    <source>
        <dbReference type="ARBA" id="ARBA00022679"/>
    </source>
</evidence>
<dbReference type="InterPro" id="IPR027417">
    <property type="entry name" value="P-loop_NTPase"/>
</dbReference>
<evidence type="ECO:0000256" key="1">
    <source>
        <dbReference type="ARBA" id="ARBA00001946"/>
    </source>
</evidence>
<dbReference type="Gene3D" id="3.40.50.300">
    <property type="entry name" value="P-loop containing nucleotide triphosphate hydrolases"/>
    <property type="match status" value="1"/>
</dbReference>
<dbReference type="OrthoDB" id="9776390at2"/>
<accession>A0A364NUF6</accession>
<keyword evidence="4 10" id="KW-0808">Transferase</keyword>
<dbReference type="GO" id="GO:0006400">
    <property type="term" value="P:tRNA modification"/>
    <property type="evidence" value="ECO:0007669"/>
    <property type="project" value="TreeGrafter"/>
</dbReference>
<evidence type="ECO:0000256" key="7">
    <source>
        <dbReference type="ARBA" id="ARBA00022840"/>
    </source>
</evidence>
<comment type="caution">
    <text evidence="15">The sequence shown here is derived from an EMBL/GenBank/DDBJ whole genome shotgun (WGS) entry which is preliminary data.</text>
</comment>
<keyword evidence="5 10" id="KW-0819">tRNA processing</keyword>
<keyword evidence="16" id="KW-1185">Reference proteome</keyword>
<dbReference type="Proteomes" id="UP000251075">
    <property type="component" value="Unassembled WGS sequence"/>
</dbReference>
<organism evidence="15 16">
    <name type="scientific">Paramagnetospirillum kuznetsovii</name>
    <dbReference type="NCBI Taxonomy" id="2053833"/>
    <lineage>
        <taxon>Bacteria</taxon>
        <taxon>Pseudomonadati</taxon>
        <taxon>Pseudomonadota</taxon>
        <taxon>Alphaproteobacteria</taxon>
        <taxon>Rhodospirillales</taxon>
        <taxon>Magnetospirillaceae</taxon>
        <taxon>Paramagnetospirillum</taxon>
    </lineage>
</organism>
<evidence type="ECO:0000256" key="2">
    <source>
        <dbReference type="ARBA" id="ARBA00003213"/>
    </source>
</evidence>
<evidence type="ECO:0000256" key="3">
    <source>
        <dbReference type="ARBA" id="ARBA00005842"/>
    </source>
</evidence>
<feature type="region of interest" description="Interaction with substrate tRNA" evidence="10">
    <location>
        <begin position="182"/>
        <end position="186"/>
    </location>
</feature>
<evidence type="ECO:0000313" key="15">
    <source>
        <dbReference type="EMBL" id="RAU20517.1"/>
    </source>
</evidence>
<feature type="site" description="Interaction with substrate tRNA" evidence="10">
    <location>
        <position position="146"/>
    </location>
</feature>
<keyword evidence="8 10" id="KW-0460">Magnesium</keyword>
<dbReference type="HAMAP" id="MF_00185">
    <property type="entry name" value="IPP_trans"/>
    <property type="match status" value="1"/>
</dbReference>
<comment type="catalytic activity">
    <reaction evidence="9 10 11">
        <text>adenosine(37) in tRNA + dimethylallyl diphosphate = N(6)-dimethylallyladenosine(37) in tRNA + diphosphate</text>
        <dbReference type="Rhea" id="RHEA:26482"/>
        <dbReference type="Rhea" id="RHEA-COMP:10162"/>
        <dbReference type="Rhea" id="RHEA-COMP:10375"/>
        <dbReference type="ChEBI" id="CHEBI:33019"/>
        <dbReference type="ChEBI" id="CHEBI:57623"/>
        <dbReference type="ChEBI" id="CHEBI:74411"/>
        <dbReference type="ChEBI" id="CHEBI:74415"/>
        <dbReference type="EC" id="2.5.1.75"/>
    </reaction>
</comment>
<comment type="caution">
    <text evidence="10">Lacks conserved residue(s) required for the propagation of feature annotation.</text>
</comment>
<feature type="binding site" evidence="10">
    <location>
        <begin position="33"/>
        <end position="40"/>
    </location>
    <ligand>
        <name>ATP</name>
        <dbReference type="ChEBI" id="CHEBI:30616"/>
    </ligand>
</feature>
<feature type="site" description="Interaction with substrate tRNA" evidence="10">
    <location>
        <position position="124"/>
    </location>
</feature>
<comment type="similarity">
    <text evidence="3 10 13">Belongs to the IPP transferase family.</text>
</comment>
<dbReference type="Pfam" id="PF01715">
    <property type="entry name" value="IPPT"/>
    <property type="match status" value="1"/>
</dbReference>
<evidence type="ECO:0000256" key="12">
    <source>
        <dbReference type="RuleBase" id="RU003784"/>
    </source>
</evidence>
<dbReference type="InterPro" id="IPR039657">
    <property type="entry name" value="Dimethylallyltransferase"/>
</dbReference>
<evidence type="ECO:0000313" key="16">
    <source>
        <dbReference type="Proteomes" id="UP000251075"/>
    </source>
</evidence>
<dbReference type="EC" id="2.5.1.75" evidence="10"/>
<feature type="region of interest" description="Interaction with substrate tRNA" evidence="10">
    <location>
        <begin position="58"/>
        <end position="61"/>
    </location>
</feature>
<proteinExistence type="inferred from homology"/>
<evidence type="ECO:0000256" key="10">
    <source>
        <dbReference type="HAMAP-Rule" id="MF_00185"/>
    </source>
</evidence>
<dbReference type="Gene3D" id="1.10.20.140">
    <property type="match status" value="1"/>
</dbReference>
<feature type="binding site" evidence="10">
    <location>
        <begin position="35"/>
        <end position="40"/>
    </location>
    <ligand>
        <name>substrate</name>
    </ligand>
</feature>
<protein>
    <recommendedName>
        <fullName evidence="10">tRNA dimethylallyltransferase</fullName>
        <ecNumber evidence="10">2.5.1.75</ecNumber>
    </recommendedName>
    <alternativeName>
        <fullName evidence="10">Dimethylallyl diphosphate:tRNA dimethylallyltransferase</fullName>
        <shortName evidence="10">DMAPP:tRNA dimethylallyltransferase</shortName>
        <shortName evidence="10">DMATase</shortName>
    </alternativeName>
    <alternativeName>
        <fullName evidence="10">Isopentenyl-diphosphate:tRNA isopentenyltransferase</fullName>
        <shortName evidence="10">IPP transferase</shortName>
        <shortName evidence="10">IPPT</shortName>
        <shortName evidence="10">IPTase</shortName>
    </alternativeName>
</protein>
<dbReference type="GO" id="GO:0005524">
    <property type="term" value="F:ATP binding"/>
    <property type="evidence" value="ECO:0007669"/>
    <property type="project" value="UniProtKB-UniRule"/>
</dbReference>
<comment type="subunit">
    <text evidence="10">Monomer.</text>
</comment>
<dbReference type="PANTHER" id="PTHR11088:SF60">
    <property type="entry name" value="TRNA DIMETHYLALLYLTRANSFERASE"/>
    <property type="match status" value="1"/>
</dbReference>
<dbReference type="SUPFAM" id="SSF52540">
    <property type="entry name" value="P-loop containing nucleoside triphosphate hydrolases"/>
    <property type="match status" value="1"/>
</dbReference>
<dbReference type="NCBIfam" id="TIGR00174">
    <property type="entry name" value="miaA"/>
    <property type="match status" value="1"/>
</dbReference>
<sequence length="334" mass="35481">MGRNPTGSSRLGIPHPVPARRSVTPPPAIVVAGPTASGKSGLALAIAREWDGVVINADSMQVYGGLPILTAQPSAADQALAPHRLYGILPASEACSAARWRDLAAAEMTAAWATGKLPVVVGGTGLYIRSLMQGLSPVPEIPGAVRDAARARMEALGAAAFHAALAERDPVMAARLRPSDTQRLTRAMEVLDATGRSLAEWQAEPMEGGIAARWFTITLAPERARLYAACDSRFKSMVKAGALDEAAAIAQWTLDPALPAMKALGLRELSAHLAGEIGLDEAIAQAQQVTRNYAKRQSTWFKHQLTASETLSEQLSESLIATIFLKIRQFHLTT</sequence>
<evidence type="ECO:0000256" key="13">
    <source>
        <dbReference type="RuleBase" id="RU003785"/>
    </source>
</evidence>
<dbReference type="AlphaFoldDB" id="A0A364NUF6"/>
<dbReference type="GO" id="GO:0052381">
    <property type="term" value="F:tRNA dimethylallyltransferase activity"/>
    <property type="evidence" value="ECO:0007669"/>
    <property type="project" value="UniProtKB-UniRule"/>
</dbReference>